<accession>A0A9P6WRH1</accession>
<feature type="region of interest" description="Disordered" evidence="1">
    <location>
        <begin position="19"/>
        <end position="38"/>
    </location>
</feature>
<evidence type="ECO:0000313" key="3">
    <source>
        <dbReference type="Proteomes" id="UP000716291"/>
    </source>
</evidence>
<name>A0A9P6WRH1_RHIOR</name>
<gene>
    <name evidence="2" type="ORF">G6F64_015427</name>
</gene>
<dbReference type="AlphaFoldDB" id="A0A9P6WRH1"/>
<evidence type="ECO:0000256" key="1">
    <source>
        <dbReference type="SAM" id="MobiDB-lite"/>
    </source>
</evidence>
<dbReference type="Proteomes" id="UP000716291">
    <property type="component" value="Unassembled WGS sequence"/>
</dbReference>
<organism evidence="2 3">
    <name type="scientific">Rhizopus oryzae</name>
    <name type="common">Mucormycosis agent</name>
    <name type="synonym">Rhizopus arrhizus var. delemar</name>
    <dbReference type="NCBI Taxonomy" id="64495"/>
    <lineage>
        <taxon>Eukaryota</taxon>
        <taxon>Fungi</taxon>
        <taxon>Fungi incertae sedis</taxon>
        <taxon>Mucoromycota</taxon>
        <taxon>Mucoromycotina</taxon>
        <taxon>Mucoromycetes</taxon>
        <taxon>Mucorales</taxon>
        <taxon>Mucorineae</taxon>
        <taxon>Rhizopodaceae</taxon>
        <taxon>Rhizopus</taxon>
    </lineage>
</organism>
<dbReference type="EMBL" id="JAANQT010013811">
    <property type="protein sequence ID" value="KAG1273035.1"/>
    <property type="molecule type" value="Genomic_DNA"/>
</dbReference>
<proteinExistence type="predicted"/>
<sequence length="92" mass="10459">MRWQRSKYSRPASVNSTLRVVRLSSRRPTDRSSSATWRDKVDLGTPSVAAARLKLCVLATSTKSSMPCKRFMARFCHMRGSWNCPINGMMFS</sequence>
<evidence type="ECO:0000313" key="2">
    <source>
        <dbReference type="EMBL" id="KAG1273035.1"/>
    </source>
</evidence>
<reference evidence="2" key="1">
    <citation type="journal article" date="2020" name="Microb. Genom.">
        <title>Genetic diversity of clinical and environmental Mucorales isolates obtained from an investigation of mucormycosis cases among solid organ transplant recipients.</title>
        <authorList>
            <person name="Nguyen M.H."/>
            <person name="Kaul D."/>
            <person name="Muto C."/>
            <person name="Cheng S.J."/>
            <person name="Richter R.A."/>
            <person name="Bruno V.M."/>
            <person name="Liu G."/>
            <person name="Beyhan S."/>
            <person name="Sundermann A.J."/>
            <person name="Mounaud S."/>
            <person name="Pasculle A.W."/>
            <person name="Nierman W.C."/>
            <person name="Driscoll E."/>
            <person name="Cumbie R."/>
            <person name="Clancy C.J."/>
            <person name="Dupont C.L."/>
        </authorList>
    </citation>
    <scope>NUCLEOTIDE SEQUENCE</scope>
    <source>
        <strain evidence="2">GL11</strain>
    </source>
</reference>
<keyword evidence="3" id="KW-1185">Reference proteome</keyword>
<comment type="caution">
    <text evidence="2">The sequence shown here is derived from an EMBL/GenBank/DDBJ whole genome shotgun (WGS) entry which is preliminary data.</text>
</comment>
<protein>
    <submittedName>
        <fullName evidence="2">Uncharacterized protein</fullName>
    </submittedName>
</protein>